<name>G7IJV1_MEDTR</name>
<dbReference type="InterPro" id="IPR002016">
    <property type="entry name" value="Haem_peroxidase"/>
</dbReference>
<evidence type="ECO:0000313" key="16">
    <source>
        <dbReference type="EMBL" id="AES64754.1"/>
    </source>
</evidence>
<dbReference type="GO" id="GO:0020037">
    <property type="term" value="F:heme binding"/>
    <property type="evidence" value="ECO:0007669"/>
    <property type="project" value="InterPro"/>
</dbReference>
<keyword evidence="12" id="KW-1015">Disulfide bond</keyword>
<feature type="binding site" evidence="10">
    <location>
        <position position="78"/>
    </location>
    <ligand>
        <name>Ca(2+)</name>
        <dbReference type="ChEBI" id="CHEBI:29108"/>
        <label>1</label>
    </ligand>
</feature>
<dbReference type="GO" id="GO:0006979">
    <property type="term" value="P:response to oxidative stress"/>
    <property type="evidence" value="ECO:0007669"/>
    <property type="project" value="InterPro"/>
</dbReference>
<evidence type="ECO:0000256" key="11">
    <source>
        <dbReference type="PIRSR" id="PIRSR600823-4"/>
    </source>
</evidence>
<feature type="binding site" evidence="10">
    <location>
        <position position="46"/>
    </location>
    <ligand>
        <name>Ca(2+)</name>
        <dbReference type="ChEBI" id="CHEBI:29108"/>
        <label>1</label>
    </ligand>
</feature>
<feature type="binding site" evidence="10">
    <location>
        <position position="49"/>
    </location>
    <ligand>
        <name>Ca(2+)</name>
        <dbReference type="ChEBI" id="CHEBI:29108"/>
        <label>1</label>
    </ligand>
</feature>
<gene>
    <name evidence="16" type="ordered locus">MTR_2g029930</name>
</gene>
<reference evidence="17" key="3">
    <citation type="submission" date="2015-04" db="UniProtKB">
        <authorList>
            <consortium name="EnsemblPlants"/>
        </authorList>
    </citation>
    <scope>IDENTIFICATION</scope>
    <source>
        <strain evidence="17">cv. Jemalong A17</strain>
    </source>
</reference>
<keyword evidence="14" id="KW-0732">Signal</keyword>
<dbReference type="InterPro" id="IPR000823">
    <property type="entry name" value="Peroxidase_pln"/>
</dbReference>
<dbReference type="GO" id="GO:0140825">
    <property type="term" value="F:lactoperoxidase activity"/>
    <property type="evidence" value="ECO:0007669"/>
    <property type="project" value="UniProtKB-EC"/>
</dbReference>
<feature type="binding site" evidence="10">
    <location>
        <position position="64"/>
    </location>
    <ligand>
        <name>Ca(2+)</name>
        <dbReference type="ChEBI" id="CHEBI:29108"/>
        <label>1</label>
    </ligand>
</feature>
<feature type="chain" id="PRO_5014572241" description="peroxidase" evidence="14">
    <location>
        <begin position="18"/>
        <end position="105"/>
    </location>
</feature>
<dbReference type="Gene3D" id="1.10.520.10">
    <property type="match status" value="1"/>
</dbReference>
<feature type="signal peptide" evidence="14">
    <location>
        <begin position="1"/>
        <end position="17"/>
    </location>
</feature>
<feature type="active site" description="Proton acceptor" evidence="9">
    <location>
        <position position="45"/>
    </location>
</feature>
<reference evidence="16 18" key="2">
    <citation type="journal article" date="2014" name="BMC Genomics">
        <title>An improved genome release (version Mt4.0) for the model legume Medicago truncatula.</title>
        <authorList>
            <person name="Tang H."/>
            <person name="Krishnakumar V."/>
            <person name="Bidwell S."/>
            <person name="Rosen B."/>
            <person name="Chan A."/>
            <person name="Zhou S."/>
            <person name="Gentzbittel L."/>
            <person name="Childs K.L."/>
            <person name="Yandell M."/>
            <person name="Gundlach H."/>
            <person name="Mayer K.F."/>
            <person name="Schwartz D.C."/>
            <person name="Town C.D."/>
        </authorList>
    </citation>
    <scope>GENOME REANNOTATION</scope>
    <source>
        <strain evidence="17 18">cv. Jemalong A17</strain>
    </source>
</reference>
<keyword evidence="18" id="KW-1185">Reference proteome</keyword>
<dbReference type="PANTHER" id="PTHR31388">
    <property type="entry name" value="PEROXIDASE 72-RELATED"/>
    <property type="match status" value="1"/>
</dbReference>
<comment type="catalytic activity">
    <reaction evidence="1">
        <text>2 a phenolic donor + H2O2 = 2 a phenolic radical donor + 2 H2O</text>
        <dbReference type="Rhea" id="RHEA:56136"/>
        <dbReference type="ChEBI" id="CHEBI:15377"/>
        <dbReference type="ChEBI" id="CHEBI:16240"/>
        <dbReference type="ChEBI" id="CHEBI:139520"/>
        <dbReference type="ChEBI" id="CHEBI:139521"/>
        <dbReference type="EC" id="1.11.1.7"/>
    </reaction>
</comment>
<evidence type="ECO:0000256" key="9">
    <source>
        <dbReference type="PIRSR" id="PIRSR600823-1"/>
    </source>
</evidence>
<dbReference type="EC" id="1.11.1.7" evidence="3"/>
<dbReference type="EMBL" id="CM001218">
    <property type="protein sequence ID" value="AES64754.1"/>
    <property type="molecule type" value="Genomic_DNA"/>
</dbReference>
<keyword evidence="10" id="KW-0106">Calcium</keyword>
<evidence type="ECO:0000256" key="3">
    <source>
        <dbReference type="ARBA" id="ARBA00012313"/>
    </source>
</evidence>
<keyword evidence="4 16" id="KW-0575">Peroxidase</keyword>
<evidence type="ECO:0000256" key="1">
    <source>
        <dbReference type="ARBA" id="ARBA00000189"/>
    </source>
</evidence>
<protein>
    <recommendedName>
        <fullName evidence="3">peroxidase</fullName>
        <ecNumber evidence="3">1.11.1.7</ecNumber>
    </recommendedName>
</protein>
<evidence type="ECO:0000256" key="10">
    <source>
        <dbReference type="PIRSR" id="PIRSR600823-3"/>
    </source>
</evidence>
<keyword evidence="6 10" id="KW-0479">Metal-binding</keyword>
<sequence>MIYVVVVLGGLPLFSNAQLDQYFYRETCPQLDTRIFASLVRLHFHDCFVQSMSKVSKYISYTCDASVLLNNTATIVSEQQAFPNINSIRGLDVVILVNKIKTNFG</sequence>
<dbReference type="PaxDb" id="3880-AES64754"/>
<comment type="similarity">
    <text evidence="13">Belongs to the peroxidase family.</text>
</comment>
<feature type="binding site" evidence="10">
    <location>
        <position position="66"/>
    </location>
    <ligand>
        <name>Ca(2+)</name>
        <dbReference type="ChEBI" id="CHEBI:29108"/>
        <label>1</label>
    </ligand>
</feature>
<evidence type="ECO:0000256" key="14">
    <source>
        <dbReference type="SAM" id="SignalP"/>
    </source>
</evidence>
<dbReference type="SUPFAM" id="SSF48113">
    <property type="entry name" value="Heme-dependent peroxidases"/>
    <property type="match status" value="1"/>
</dbReference>
<feature type="domain" description="Plant heme peroxidase family profile" evidence="15">
    <location>
        <begin position="32"/>
        <end position="94"/>
    </location>
</feature>
<evidence type="ECO:0000256" key="4">
    <source>
        <dbReference type="ARBA" id="ARBA00022559"/>
    </source>
</evidence>
<proteinExistence type="inferred from homology"/>
<feature type="disulfide bond" evidence="12">
    <location>
        <begin position="47"/>
        <end position="63"/>
    </location>
</feature>
<keyword evidence="7" id="KW-0560">Oxidoreductase</keyword>
<organism evidence="16 18">
    <name type="scientific">Medicago truncatula</name>
    <name type="common">Barrel medic</name>
    <name type="synonym">Medicago tribuloides</name>
    <dbReference type="NCBI Taxonomy" id="3880"/>
    <lineage>
        <taxon>Eukaryota</taxon>
        <taxon>Viridiplantae</taxon>
        <taxon>Streptophyta</taxon>
        <taxon>Embryophyta</taxon>
        <taxon>Tracheophyta</taxon>
        <taxon>Spermatophyta</taxon>
        <taxon>Magnoliopsida</taxon>
        <taxon>eudicotyledons</taxon>
        <taxon>Gunneridae</taxon>
        <taxon>Pentapetalae</taxon>
        <taxon>rosids</taxon>
        <taxon>fabids</taxon>
        <taxon>Fabales</taxon>
        <taxon>Fabaceae</taxon>
        <taxon>Papilionoideae</taxon>
        <taxon>50 kb inversion clade</taxon>
        <taxon>NPAAA clade</taxon>
        <taxon>Hologalegina</taxon>
        <taxon>IRL clade</taxon>
        <taxon>Trifolieae</taxon>
        <taxon>Medicago</taxon>
    </lineage>
</organism>
<dbReference type="InterPro" id="IPR010255">
    <property type="entry name" value="Haem_peroxidase_sf"/>
</dbReference>
<comment type="cofactor">
    <cofactor evidence="2">
        <name>heme b</name>
        <dbReference type="ChEBI" id="CHEBI:60344"/>
    </cofactor>
</comment>
<dbReference type="EnsemblPlants" id="AES64754">
    <property type="protein sequence ID" value="AES64754"/>
    <property type="gene ID" value="MTR_2g029930"/>
</dbReference>
<evidence type="ECO:0000256" key="13">
    <source>
        <dbReference type="RuleBase" id="RU004241"/>
    </source>
</evidence>
<evidence type="ECO:0000313" key="17">
    <source>
        <dbReference type="EnsemblPlants" id="AES64754"/>
    </source>
</evidence>
<dbReference type="GO" id="GO:0046872">
    <property type="term" value="F:metal ion binding"/>
    <property type="evidence" value="ECO:0007669"/>
    <property type="project" value="UniProtKB-KW"/>
</dbReference>
<dbReference type="STRING" id="3880.G7IJV1"/>
<evidence type="ECO:0000259" key="15">
    <source>
        <dbReference type="PROSITE" id="PS50873"/>
    </source>
</evidence>
<dbReference type="OMA" id="SCERRMA"/>
<accession>G7IJV1</accession>
<evidence type="ECO:0000256" key="8">
    <source>
        <dbReference type="ARBA" id="ARBA00023004"/>
    </source>
</evidence>
<feature type="site" description="Transition state stabilizer" evidence="11">
    <location>
        <position position="41"/>
    </location>
</feature>
<dbReference type="PROSITE" id="PS50873">
    <property type="entry name" value="PEROXIDASE_4"/>
    <property type="match status" value="1"/>
</dbReference>
<dbReference type="Pfam" id="PF00141">
    <property type="entry name" value="peroxidase"/>
    <property type="match status" value="1"/>
</dbReference>
<dbReference type="PANTHER" id="PTHR31388:SF203">
    <property type="entry name" value="PEROXIDASE"/>
    <property type="match status" value="1"/>
</dbReference>
<evidence type="ECO:0000256" key="12">
    <source>
        <dbReference type="PIRSR" id="PIRSR600823-5"/>
    </source>
</evidence>
<evidence type="ECO:0000313" key="18">
    <source>
        <dbReference type="Proteomes" id="UP000002051"/>
    </source>
</evidence>
<keyword evidence="8" id="KW-0408">Iron</keyword>
<dbReference type="AlphaFoldDB" id="G7IJV1"/>
<evidence type="ECO:0000256" key="6">
    <source>
        <dbReference type="ARBA" id="ARBA00022723"/>
    </source>
</evidence>
<dbReference type="HOGENOM" id="CLU_2240555_0_0_1"/>
<evidence type="ECO:0000256" key="5">
    <source>
        <dbReference type="ARBA" id="ARBA00022617"/>
    </source>
</evidence>
<comment type="cofactor">
    <cofactor evidence="10">
        <name>Ca(2+)</name>
        <dbReference type="ChEBI" id="CHEBI:29108"/>
    </cofactor>
    <text evidence="10">Binds 2 calcium ions per subunit.</text>
</comment>
<keyword evidence="5" id="KW-0349">Heme</keyword>
<reference evidence="16 18" key="1">
    <citation type="journal article" date="2011" name="Nature">
        <title>The Medicago genome provides insight into the evolution of rhizobial symbioses.</title>
        <authorList>
            <person name="Young N.D."/>
            <person name="Debelle F."/>
            <person name="Oldroyd G.E."/>
            <person name="Geurts R."/>
            <person name="Cannon S.B."/>
            <person name="Udvardi M.K."/>
            <person name="Benedito V.A."/>
            <person name="Mayer K.F."/>
            <person name="Gouzy J."/>
            <person name="Schoof H."/>
            <person name="Van de Peer Y."/>
            <person name="Proost S."/>
            <person name="Cook D.R."/>
            <person name="Meyers B.C."/>
            <person name="Spannagl M."/>
            <person name="Cheung F."/>
            <person name="De Mita S."/>
            <person name="Krishnakumar V."/>
            <person name="Gundlach H."/>
            <person name="Zhou S."/>
            <person name="Mudge J."/>
            <person name="Bharti A.K."/>
            <person name="Murray J.D."/>
            <person name="Naoumkina M.A."/>
            <person name="Rosen B."/>
            <person name="Silverstein K.A."/>
            <person name="Tang H."/>
            <person name="Rombauts S."/>
            <person name="Zhao P.X."/>
            <person name="Zhou P."/>
            <person name="Barbe V."/>
            <person name="Bardou P."/>
            <person name="Bechner M."/>
            <person name="Bellec A."/>
            <person name="Berger A."/>
            <person name="Berges H."/>
            <person name="Bidwell S."/>
            <person name="Bisseling T."/>
            <person name="Choisne N."/>
            <person name="Couloux A."/>
            <person name="Denny R."/>
            <person name="Deshpande S."/>
            <person name="Dai X."/>
            <person name="Doyle J.J."/>
            <person name="Dudez A.M."/>
            <person name="Farmer A.D."/>
            <person name="Fouteau S."/>
            <person name="Franken C."/>
            <person name="Gibelin C."/>
            <person name="Gish J."/>
            <person name="Goldstein S."/>
            <person name="Gonzalez A.J."/>
            <person name="Green P.J."/>
            <person name="Hallab A."/>
            <person name="Hartog M."/>
            <person name="Hua A."/>
            <person name="Humphray S.J."/>
            <person name="Jeong D.H."/>
            <person name="Jing Y."/>
            <person name="Jocker A."/>
            <person name="Kenton S.M."/>
            <person name="Kim D.J."/>
            <person name="Klee K."/>
            <person name="Lai H."/>
            <person name="Lang C."/>
            <person name="Lin S."/>
            <person name="Macmil S.L."/>
            <person name="Magdelenat G."/>
            <person name="Matthews L."/>
            <person name="McCorrison J."/>
            <person name="Monaghan E.L."/>
            <person name="Mun J.H."/>
            <person name="Najar F.Z."/>
            <person name="Nicholson C."/>
            <person name="Noirot C."/>
            <person name="O'Bleness M."/>
            <person name="Paule C.R."/>
            <person name="Poulain J."/>
            <person name="Prion F."/>
            <person name="Qin B."/>
            <person name="Qu C."/>
            <person name="Retzel E.F."/>
            <person name="Riddle C."/>
            <person name="Sallet E."/>
            <person name="Samain S."/>
            <person name="Samson N."/>
            <person name="Sanders I."/>
            <person name="Saurat O."/>
            <person name="Scarpelli C."/>
            <person name="Schiex T."/>
            <person name="Segurens B."/>
            <person name="Severin A.J."/>
            <person name="Sherrier D.J."/>
            <person name="Shi R."/>
            <person name="Sims S."/>
            <person name="Singer S.R."/>
            <person name="Sinharoy S."/>
            <person name="Sterck L."/>
            <person name="Viollet A."/>
            <person name="Wang B.B."/>
            <person name="Wang K."/>
            <person name="Wang M."/>
            <person name="Wang X."/>
            <person name="Warfsmann J."/>
            <person name="Weissenbach J."/>
            <person name="White D.D."/>
            <person name="White J.D."/>
            <person name="Wiley G.B."/>
            <person name="Wincker P."/>
            <person name="Xing Y."/>
            <person name="Yang L."/>
            <person name="Yao Z."/>
            <person name="Ying F."/>
            <person name="Zhai J."/>
            <person name="Zhou L."/>
            <person name="Zuber A."/>
            <person name="Denarie J."/>
            <person name="Dixon R.A."/>
            <person name="May G.D."/>
            <person name="Schwartz D.C."/>
            <person name="Rogers J."/>
            <person name="Quetier F."/>
            <person name="Town C.D."/>
            <person name="Roe B.A."/>
        </authorList>
    </citation>
    <scope>NUCLEOTIDE SEQUENCE [LARGE SCALE GENOMIC DNA]</scope>
    <source>
        <strain evidence="16">A17</strain>
        <strain evidence="17 18">cv. Jemalong A17</strain>
    </source>
</reference>
<dbReference type="Proteomes" id="UP000002051">
    <property type="component" value="Chromosome 2"/>
</dbReference>
<evidence type="ECO:0000256" key="2">
    <source>
        <dbReference type="ARBA" id="ARBA00001970"/>
    </source>
</evidence>
<evidence type="ECO:0000256" key="7">
    <source>
        <dbReference type="ARBA" id="ARBA00023002"/>
    </source>
</evidence>